<dbReference type="SUPFAM" id="SSF54495">
    <property type="entry name" value="UBC-like"/>
    <property type="match status" value="1"/>
</dbReference>
<keyword evidence="3" id="KW-1185">Reference proteome</keyword>
<dbReference type="Gene3D" id="3.10.110.10">
    <property type="entry name" value="Ubiquitin Conjugating Enzyme"/>
    <property type="match status" value="1"/>
</dbReference>
<feature type="domain" description="UBC core" evidence="1">
    <location>
        <begin position="1"/>
        <end position="122"/>
    </location>
</feature>
<organism evidence="2 3">
    <name type="scientific">Jimgerdemannia flammicorona</name>
    <dbReference type="NCBI Taxonomy" id="994334"/>
    <lineage>
        <taxon>Eukaryota</taxon>
        <taxon>Fungi</taxon>
        <taxon>Fungi incertae sedis</taxon>
        <taxon>Mucoromycota</taxon>
        <taxon>Mucoromycotina</taxon>
        <taxon>Endogonomycetes</taxon>
        <taxon>Endogonales</taxon>
        <taxon>Endogonaceae</taxon>
        <taxon>Jimgerdemannia</taxon>
    </lineage>
</organism>
<dbReference type="InterPro" id="IPR016135">
    <property type="entry name" value="UBQ-conjugating_enzyme/RWD"/>
</dbReference>
<dbReference type="Pfam" id="PF00179">
    <property type="entry name" value="UQ_con"/>
    <property type="match status" value="1"/>
</dbReference>
<dbReference type="PROSITE" id="PS50127">
    <property type="entry name" value="UBC_2"/>
    <property type="match status" value="1"/>
</dbReference>
<comment type="caution">
    <text evidence="2">The sequence shown here is derived from an EMBL/GenBank/DDBJ whole genome shotgun (WGS) entry which is preliminary data.</text>
</comment>
<evidence type="ECO:0000313" key="3">
    <source>
        <dbReference type="Proteomes" id="UP000274822"/>
    </source>
</evidence>
<dbReference type="Proteomes" id="UP000274822">
    <property type="component" value="Unassembled WGS sequence"/>
</dbReference>
<dbReference type="SMART" id="SM00212">
    <property type="entry name" value="UBCc"/>
    <property type="match status" value="1"/>
</dbReference>
<evidence type="ECO:0000313" key="2">
    <source>
        <dbReference type="EMBL" id="RUS26282.1"/>
    </source>
</evidence>
<name>A0A433Q940_9FUNG</name>
<sequence length="208" mass="23609">MAISTGWYDLMLSYANLVMPFVSFYNLGTHNISVRFPVYPFAPPKMKFDTPVYHPNISSQTDILKNQWTPVLTLKSALISLQSLLSTPEPNDPQDAQVASHYLRDPVGFAETARYWTEVYAEDPRKKDTLEIEQRSPPASRRDETLARLRQTETKSEELPRSVNTEAVKRLVEMGFERSVVGATVGQWQRADGRRAVAGWIHVTHESG</sequence>
<reference evidence="2 3" key="1">
    <citation type="journal article" date="2018" name="New Phytol.">
        <title>Phylogenomics of Endogonaceae and evolution of mycorrhizas within Mucoromycota.</title>
        <authorList>
            <person name="Chang Y."/>
            <person name="Desiro A."/>
            <person name="Na H."/>
            <person name="Sandor L."/>
            <person name="Lipzen A."/>
            <person name="Clum A."/>
            <person name="Barry K."/>
            <person name="Grigoriev I.V."/>
            <person name="Martin F.M."/>
            <person name="Stajich J.E."/>
            <person name="Smith M.E."/>
            <person name="Bonito G."/>
            <person name="Spatafora J.W."/>
        </authorList>
    </citation>
    <scope>NUCLEOTIDE SEQUENCE [LARGE SCALE GENOMIC DNA]</scope>
    <source>
        <strain evidence="2 3">AD002</strain>
    </source>
</reference>
<protein>
    <submittedName>
        <fullName evidence="2">Ubiquitin-conjugating enzyme/RWD-like protein</fullName>
    </submittedName>
</protein>
<dbReference type="InterPro" id="IPR000608">
    <property type="entry name" value="UBC"/>
</dbReference>
<evidence type="ECO:0000259" key="1">
    <source>
        <dbReference type="PROSITE" id="PS50127"/>
    </source>
</evidence>
<dbReference type="EMBL" id="RBNJ01010838">
    <property type="protein sequence ID" value="RUS26282.1"/>
    <property type="molecule type" value="Genomic_DNA"/>
</dbReference>
<proteinExistence type="predicted"/>
<dbReference type="AlphaFoldDB" id="A0A433Q940"/>
<gene>
    <name evidence="2" type="ORF">BC938DRAFT_470978</name>
</gene>
<dbReference type="PANTHER" id="PTHR24068">
    <property type="entry name" value="UBIQUITIN-CONJUGATING ENZYME E2"/>
    <property type="match status" value="1"/>
</dbReference>
<accession>A0A433Q940</accession>